<keyword evidence="8" id="KW-1185">Reference proteome</keyword>
<dbReference type="GO" id="GO:0016987">
    <property type="term" value="F:sigma factor activity"/>
    <property type="evidence" value="ECO:0007669"/>
    <property type="project" value="UniProtKB-KW"/>
</dbReference>
<dbReference type="Proteomes" id="UP000032809">
    <property type="component" value="Chromosome I"/>
</dbReference>
<comment type="similarity">
    <text evidence="1">Belongs to the sigma-70 factor family. ECF subfamily.</text>
</comment>
<name>A0A0C7NLN3_DEFTU</name>
<organism evidence="7 8">
    <name type="scientific">Defluviitoga tunisiensis</name>
    <dbReference type="NCBI Taxonomy" id="1006576"/>
    <lineage>
        <taxon>Bacteria</taxon>
        <taxon>Thermotogati</taxon>
        <taxon>Thermotogota</taxon>
        <taxon>Thermotogae</taxon>
        <taxon>Petrotogales</taxon>
        <taxon>Petrotogaceae</taxon>
        <taxon>Defluviitoga</taxon>
    </lineage>
</organism>
<evidence type="ECO:0000256" key="4">
    <source>
        <dbReference type="ARBA" id="ARBA00023163"/>
    </source>
</evidence>
<dbReference type="InterPro" id="IPR039425">
    <property type="entry name" value="RNA_pol_sigma-70-like"/>
</dbReference>
<evidence type="ECO:0000256" key="2">
    <source>
        <dbReference type="ARBA" id="ARBA00023015"/>
    </source>
</evidence>
<dbReference type="NCBIfam" id="TIGR02937">
    <property type="entry name" value="sigma70-ECF"/>
    <property type="match status" value="1"/>
</dbReference>
<dbReference type="KEGG" id="dtn:DTL3_1479"/>
<keyword evidence="4" id="KW-0804">Transcription</keyword>
<dbReference type="InterPro" id="IPR014284">
    <property type="entry name" value="RNA_pol_sigma-70_dom"/>
</dbReference>
<dbReference type="Gene3D" id="1.10.10.10">
    <property type="entry name" value="Winged helix-like DNA-binding domain superfamily/Winged helix DNA-binding domain"/>
    <property type="match status" value="1"/>
</dbReference>
<dbReference type="Gene3D" id="1.10.1740.10">
    <property type="match status" value="1"/>
</dbReference>
<dbReference type="InterPro" id="IPR013324">
    <property type="entry name" value="RNA_pol_sigma_r3/r4-like"/>
</dbReference>
<accession>A0A0C7NLN3</accession>
<dbReference type="SUPFAM" id="SSF88659">
    <property type="entry name" value="Sigma3 and sigma4 domains of RNA polymerase sigma factors"/>
    <property type="match status" value="1"/>
</dbReference>
<evidence type="ECO:0000256" key="1">
    <source>
        <dbReference type="ARBA" id="ARBA00010641"/>
    </source>
</evidence>
<dbReference type="InterPro" id="IPR013325">
    <property type="entry name" value="RNA_pol_sigma_r2"/>
</dbReference>
<dbReference type="HOGENOM" id="CLU_047691_3_0_0"/>
<evidence type="ECO:0000313" key="7">
    <source>
        <dbReference type="EMBL" id="CEP78771.1"/>
    </source>
</evidence>
<keyword evidence="3" id="KW-0731">Sigma factor</keyword>
<sequence length="186" mass="21808">MNDEKFIEALKNKDQKAFKILYDEYAPKIYGILKNYVRPNEIEDALQEVFLRIIRGINNFEGRSKLSTWIYRIAVNVGKNYSRSYSKEVEKPMDLDSDEPENFSVQPISETNVKKEAFNDINYQIILNIMEQLDKDERLLIKLRDIDGLSYNEIAEITDLPLGTVKSKLHYARKKLKKLIEEANLI</sequence>
<feature type="domain" description="RNA polymerase sigma-70 region 2" evidence="5">
    <location>
        <begin position="21"/>
        <end position="86"/>
    </location>
</feature>
<evidence type="ECO:0000259" key="6">
    <source>
        <dbReference type="Pfam" id="PF08281"/>
    </source>
</evidence>
<dbReference type="InterPro" id="IPR036388">
    <property type="entry name" value="WH-like_DNA-bd_sf"/>
</dbReference>
<dbReference type="GO" id="GO:0006352">
    <property type="term" value="P:DNA-templated transcription initiation"/>
    <property type="evidence" value="ECO:0007669"/>
    <property type="project" value="InterPro"/>
</dbReference>
<evidence type="ECO:0000256" key="3">
    <source>
        <dbReference type="ARBA" id="ARBA00023082"/>
    </source>
</evidence>
<keyword evidence="2" id="KW-0805">Transcription regulation</keyword>
<dbReference type="Pfam" id="PF08281">
    <property type="entry name" value="Sigma70_r4_2"/>
    <property type="match status" value="1"/>
</dbReference>
<dbReference type="STRING" id="1006576.DTL3_1479"/>
<gene>
    <name evidence="7" type="primary">proE</name>
    <name evidence="7" type="ORF">DTL3_1479</name>
</gene>
<proteinExistence type="inferred from homology"/>
<dbReference type="EMBL" id="LN824141">
    <property type="protein sequence ID" value="CEP78771.1"/>
    <property type="molecule type" value="Genomic_DNA"/>
</dbReference>
<dbReference type="PANTHER" id="PTHR43133">
    <property type="entry name" value="RNA POLYMERASE ECF-TYPE SIGMA FACTO"/>
    <property type="match status" value="1"/>
</dbReference>
<dbReference type="PANTHER" id="PTHR43133:SF51">
    <property type="entry name" value="RNA POLYMERASE SIGMA FACTOR"/>
    <property type="match status" value="1"/>
</dbReference>
<dbReference type="RefSeq" id="WP_045088154.1">
    <property type="nucleotide sequence ID" value="NZ_LN824141.1"/>
</dbReference>
<dbReference type="PATRIC" id="fig|1006576.9.peg.1476"/>
<dbReference type="InterPro" id="IPR013249">
    <property type="entry name" value="RNA_pol_sigma70_r4_t2"/>
</dbReference>
<dbReference type="OrthoDB" id="9784984at2"/>
<evidence type="ECO:0000259" key="5">
    <source>
        <dbReference type="Pfam" id="PF04542"/>
    </source>
</evidence>
<protein>
    <submittedName>
        <fullName evidence="7">RNA polymerase sigma factor RpoE</fullName>
    </submittedName>
</protein>
<dbReference type="Pfam" id="PF04542">
    <property type="entry name" value="Sigma70_r2"/>
    <property type="match status" value="1"/>
</dbReference>
<evidence type="ECO:0000313" key="8">
    <source>
        <dbReference type="Proteomes" id="UP000032809"/>
    </source>
</evidence>
<dbReference type="CDD" id="cd06171">
    <property type="entry name" value="Sigma70_r4"/>
    <property type="match status" value="1"/>
</dbReference>
<dbReference type="InterPro" id="IPR007627">
    <property type="entry name" value="RNA_pol_sigma70_r2"/>
</dbReference>
<reference evidence="8" key="1">
    <citation type="submission" date="2014-11" db="EMBL/GenBank/DDBJ databases">
        <authorList>
            <person name="Wibberg D."/>
        </authorList>
    </citation>
    <scope>NUCLEOTIDE SEQUENCE [LARGE SCALE GENOMIC DNA]</scope>
    <source>
        <strain evidence="8">L3</strain>
    </source>
</reference>
<feature type="domain" description="RNA polymerase sigma factor 70 region 4 type 2" evidence="6">
    <location>
        <begin position="124"/>
        <end position="176"/>
    </location>
</feature>
<dbReference type="GO" id="GO:0003677">
    <property type="term" value="F:DNA binding"/>
    <property type="evidence" value="ECO:0007669"/>
    <property type="project" value="InterPro"/>
</dbReference>
<dbReference type="SUPFAM" id="SSF88946">
    <property type="entry name" value="Sigma2 domain of RNA polymerase sigma factors"/>
    <property type="match status" value="1"/>
</dbReference>
<dbReference type="AlphaFoldDB" id="A0A0C7NLN3"/>